<comment type="caution">
    <text evidence="4">The sequence shown here is derived from an EMBL/GenBank/DDBJ whole genome shotgun (WGS) entry which is preliminary data.</text>
</comment>
<evidence type="ECO:0000313" key="4">
    <source>
        <dbReference type="EMBL" id="CAI8009804.1"/>
    </source>
</evidence>
<feature type="chain" id="PRO_5041427574" evidence="3">
    <location>
        <begin position="36"/>
        <end position="406"/>
    </location>
</feature>
<feature type="compositionally biased region" description="Pro residues" evidence="1">
    <location>
        <begin position="362"/>
        <end position="376"/>
    </location>
</feature>
<dbReference type="Proteomes" id="UP001174909">
    <property type="component" value="Unassembled WGS sequence"/>
</dbReference>
<keyword evidence="2" id="KW-0812">Transmembrane</keyword>
<organism evidence="4 5">
    <name type="scientific">Geodia barretti</name>
    <name type="common">Barrett's horny sponge</name>
    <dbReference type="NCBI Taxonomy" id="519541"/>
    <lineage>
        <taxon>Eukaryota</taxon>
        <taxon>Metazoa</taxon>
        <taxon>Porifera</taxon>
        <taxon>Demospongiae</taxon>
        <taxon>Heteroscleromorpha</taxon>
        <taxon>Tetractinellida</taxon>
        <taxon>Astrophorina</taxon>
        <taxon>Geodiidae</taxon>
        <taxon>Geodia</taxon>
    </lineage>
</organism>
<gene>
    <name evidence="4" type="ORF">GBAR_LOCUS6547</name>
</gene>
<keyword evidence="2" id="KW-1133">Transmembrane helix</keyword>
<dbReference type="AlphaFoldDB" id="A0AA35W759"/>
<keyword evidence="5" id="KW-1185">Reference proteome</keyword>
<proteinExistence type="predicted"/>
<dbReference type="EMBL" id="CASHTH010000992">
    <property type="protein sequence ID" value="CAI8009804.1"/>
    <property type="molecule type" value="Genomic_DNA"/>
</dbReference>
<keyword evidence="2" id="KW-0472">Membrane</keyword>
<evidence type="ECO:0000256" key="2">
    <source>
        <dbReference type="SAM" id="Phobius"/>
    </source>
</evidence>
<protein>
    <submittedName>
        <fullName evidence="4">Uncharacterized protein</fullName>
    </submittedName>
</protein>
<feature type="signal peptide" evidence="3">
    <location>
        <begin position="1"/>
        <end position="35"/>
    </location>
</feature>
<sequence>MQCVNTWPIVRLTSVRVAQLFMLLMSLAMLELVSCEEGSGGSGCSDAVNQMLPLSSPDPNSQQISGLFLSSLGPCGGGGCVSGWSYCYYSPYGNEESLVTVIFSLWRWSEGGTLKEVNGSKFSVDMKTLPEGQWLVCEDRDLGEGCGVEMEEDDLVGVFINQNTSLHILGEVDGGRVMVGSVENGERGSVSNISLALKRDTSLLVTPTFNDLSFCSDAAQEGKFMALIVTCSLLSPYVECSGDPTSTPTRDPPRDEEVASPAEGIPGLELLVVSAGLSLIVLVLLTLLCFFLCFLRRKSRSMKRGTISTVVLNSHRQHSDVGTEHDVEMHILDTGSSTHSTSLSPTPNGTARVWQVDHRKTPPPVNQNPDTSPPGKLPSRKSEFKLHPFLQRVWSLPRNPPTTPLC</sequence>
<keyword evidence="3" id="KW-0732">Signal</keyword>
<name>A0AA35W759_GEOBA</name>
<feature type="region of interest" description="Disordered" evidence="1">
    <location>
        <begin position="359"/>
        <end position="382"/>
    </location>
</feature>
<evidence type="ECO:0000313" key="5">
    <source>
        <dbReference type="Proteomes" id="UP001174909"/>
    </source>
</evidence>
<accession>A0AA35W759</accession>
<evidence type="ECO:0000256" key="1">
    <source>
        <dbReference type="SAM" id="MobiDB-lite"/>
    </source>
</evidence>
<evidence type="ECO:0000256" key="3">
    <source>
        <dbReference type="SAM" id="SignalP"/>
    </source>
</evidence>
<reference evidence="4" key="1">
    <citation type="submission" date="2023-03" db="EMBL/GenBank/DDBJ databases">
        <authorList>
            <person name="Steffen K."/>
            <person name="Cardenas P."/>
        </authorList>
    </citation>
    <scope>NUCLEOTIDE SEQUENCE</scope>
</reference>
<feature type="transmembrane region" description="Helical" evidence="2">
    <location>
        <begin position="270"/>
        <end position="295"/>
    </location>
</feature>